<dbReference type="InterPro" id="IPR029058">
    <property type="entry name" value="AB_hydrolase_fold"/>
</dbReference>
<keyword evidence="4" id="KW-0732">Signal</keyword>
<evidence type="ECO:0000259" key="5">
    <source>
        <dbReference type="Pfam" id="PF00135"/>
    </source>
</evidence>
<evidence type="ECO:0000256" key="1">
    <source>
        <dbReference type="ARBA" id="ARBA00005964"/>
    </source>
</evidence>
<reference evidence="6" key="1">
    <citation type="submission" date="2025-08" db="UniProtKB">
        <authorList>
            <consortium name="Ensembl"/>
        </authorList>
    </citation>
    <scope>IDENTIFICATION</scope>
</reference>
<dbReference type="Ensembl" id="ENSLLET00000023550.1">
    <property type="protein sequence ID" value="ENSLLEP00000022679.1"/>
    <property type="gene ID" value="ENSLLEG00000014389.1"/>
</dbReference>
<dbReference type="AlphaFoldDB" id="A0A8C5PH09"/>
<keyword evidence="7" id="KW-1185">Reference proteome</keyword>
<dbReference type="InterPro" id="IPR050309">
    <property type="entry name" value="Type-B_Carboxylest/Lipase"/>
</dbReference>
<dbReference type="SUPFAM" id="SSF53474">
    <property type="entry name" value="alpha/beta-Hydrolases"/>
    <property type="match status" value="1"/>
</dbReference>
<dbReference type="OrthoDB" id="3200163at2759"/>
<dbReference type="Pfam" id="PF00135">
    <property type="entry name" value="COesterase"/>
    <property type="match status" value="1"/>
</dbReference>
<name>A0A8C5PH09_9ANUR</name>
<dbReference type="FunFam" id="3.40.50.1820:FF:000011">
    <property type="entry name" value="Carboxylic ester hydrolase"/>
    <property type="match status" value="1"/>
</dbReference>
<dbReference type="InterPro" id="IPR019826">
    <property type="entry name" value="Carboxylesterase_B_AS"/>
</dbReference>
<dbReference type="InterPro" id="IPR002018">
    <property type="entry name" value="CarbesteraseB"/>
</dbReference>
<keyword evidence="3" id="KW-1015">Disulfide bond</keyword>
<dbReference type="Proteomes" id="UP000694569">
    <property type="component" value="Unplaced"/>
</dbReference>
<accession>A0A8C5PH09</accession>
<proteinExistence type="inferred from homology"/>
<evidence type="ECO:0000313" key="7">
    <source>
        <dbReference type="Proteomes" id="UP000694569"/>
    </source>
</evidence>
<feature type="signal peptide" evidence="4">
    <location>
        <begin position="1"/>
        <end position="29"/>
    </location>
</feature>
<organism evidence="6 7">
    <name type="scientific">Leptobrachium leishanense</name>
    <name type="common">Leishan spiny toad</name>
    <dbReference type="NCBI Taxonomy" id="445787"/>
    <lineage>
        <taxon>Eukaryota</taxon>
        <taxon>Metazoa</taxon>
        <taxon>Chordata</taxon>
        <taxon>Craniata</taxon>
        <taxon>Vertebrata</taxon>
        <taxon>Euteleostomi</taxon>
        <taxon>Amphibia</taxon>
        <taxon>Batrachia</taxon>
        <taxon>Anura</taxon>
        <taxon>Pelobatoidea</taxon>
        <taxon>Megophryidae</taxon>
        <taxon>Leptobrachium</taxon>
    </lineage>
</organism>
<reference evidence="6" key="2">
    <citation type="submission" date="2025-09" db="UniProtKB">
        <authorList>
            <consortium name="Ensembl"/>
        </authorList>
    </citation>
    <scope>IDENTIFICATION</scope>
</reference>
<feature type="domain" description="Carboxylesterase type B" evidence="5">
    <location>
        <begin position="41"/>
        <end position="552"/>
    </location>
</feature>
<keyword evidence="2 4" id="KW-0378">Hydrolase</keyword>
<dbReference type="PROSITE" id="PS00941">
    <property type="entry name" value="CARBOXYLESTERASE_B_2"/>
    <property type="match status" value="1"/>
</dbReference>
<dbReference type="InterPro" id="IPR019819">
    <property type="entry name" value="Carboxylesterase_B_CS"/>
</dbReference>
<dbReference type="GeneTree" id="ENSGT00940000155200"/>
<evidence type="ECO:0000256" key="3">
    <source>
        <dbReference type="ARBA" id="ARBA00023157"/>
    </source>
</evidence>
<evidence type="ECO:0000313" key="6">
    <source>
        <dbReference type="Ensembl" id="ENSLLEP00000022679.1"/>
    </source>
</evidence>
<dbReference type="Gene3D" id="3.40.50.1820">
    <property type="entry name" value="alpha/beta hydrolase"/>
    <property type="match status" value="1"/>
</dbReference>
<evidence type="ECO:0000256" key="2">
    <source>
        <dbReference type="ARBA" id="ARBA00022801"/>
    </source>
</evidence>
<dbReference type="EC" id="3.1.1.-" evidence="4"/>
<dbReference type="PANTHER" id="PTHR11559">
    <property type="entry name" value="CARBOXYLESTERASE"/>
    <property type="match status" value="1"/>
</dbReference>
<feature type="chain" id="PRO_5034381258" description="Carboxylic ester hydrolase" evidence="4">
    <location>
        <begin position="30"/>
        <end position="585"/>
    </location>
</feature>
<dbReference type="PROSITE" id="PS00122">
    <property type="entry name" value="CARBOXYLESTERASE_B_1"/>
    <property type="match status" value="1"/>
</dbReference>
<dbReference type="GO" id="GO:0016787">
    <property type="term" value="F:hydrolase activity"/>
    <property type="evidence" value="ECO:0007669"/>
    <property type="project" value="UniProtKB-KW"/>
</dbReference>
<evidence type="ECO:0000256" key="4">
    <source>
        <dbReference type="RuleBase" id="RU361235"/>
    </source>
</evidence>
<protein>
    <recommendedName>
        <fullName evidence="4">Carboxylic ester hydrolase</fullName>
        <ecNumber evidence="4">3.1.1.-</ecNumber>
    </recommendedName>
</protein>
<sequence>MSPPGGGSAYMGTLTRTVLLYCLVFVVHGAKDAPGYAASRPLLTTKYGQLQGKTNTVKGTDRAVHVFLGIPFAKPPIGELRFAPPQPLDPWTSIRNASEHPPMCIQSRKLLNELKEFFMGEFPPPHLSEDCLTLNIYTPADRKPSDHLPVMVFIHGGALILGGATMLDGSALSAYENVVVVSLQYRLGILGFLSTGTKEATGNYGLLDQVAALQWVQENIKHFGGDPQSVTIFGESAGAASVIAHVLSPSSKGLFHRAIAESGTILMTGMLARSPEDLTTLLKAVSVMSLCKVKNLVECLKKKTVKGLLATASVMGYIPMPAYVDGVFLPKTPEEIFANGEANRVPLLTGVNNMEFGWLLPMSFNLGVLLGGMSREAAQLFLMALPDSVIPPAAIDLILDEYLGNATDPQEVRDRFLEMCADATIVIPALKTAIYYKAYGNPVYFYQYQHRPYMFKDLKPTYVKADHGDELPIMMGSPFMTSADFFKGPATEKEETLSKTMMKYWANFARTGNPNGPGLTAWPEHSEAESYLEINLEQKAAVGLAANRLEFWTEILPEKMKHMFPEPVTWQMLRKRLEKLVHTEL</sequence>
<dbReference type="CDD" id="cd00312">
    <property type="entry name" value="Esterase_lipase"/>
    <property type="match status" value="1"/>
</dbReference>
<comment type="similarity">
    <text evidence="1 4">Belongs to the type-B carboxylesterase/lipase family.</text>
</comment>